<comment type="function">
    <text evidence="6">This promotes the activity of RNA polymerase II.</text>
</comment>
<accession>A0A396JD61</accession>
<dbReference type="InterPro" id="IPR011947">
    <property type="entry name" value="FCP1_euk"/>
</dbReference>
<comment type="catalytic activity">
    <reaction evidence="5 6">
        <text>O-phospho-L-threonyl-[protein] + H2O = L-threonyl-[protein] + phosphate</text>
        <dbReference type="Rhea" id="RHEA:47004"/>
        <dbReference type="Rhea" id="RHEA-COMP:11060"/>
        <dbReference type="Rhea" id="RHEA-COMP:11605"/>
        <dbReference type="ChEBI" id="CHEBI:15377"/>
        <dbReference type="ChEBI" id="CHEBI:30013"/>
        <dbReference type="ChEBI" id="CHEBI:43474"/>
        <dbReference type="ChEBI" id="CHEBI:61977"/>
        <dbReference type="EC" id="3.1.3.16"/>
    </reaction>
</comment>
<comment type="catalytic activity">
    <reaction evidence="4 6">
        <text>O-phospho-L-seryl-[protein] + H2O = L-seryl-[protein] + phosphate</text>
        <dbReference type="Rhea" id="RHEA:20629"/>
        <dbReference type="Rhea" id="RHEA-COMP:9863"/>
        <dbReference type="Rhea" id="RHEA-COMP:11604"/>
        <dbReference type="ChEBI" id="CHEBI:15377"/>
        <dbReference type="ChEBI" id="CHEBI:29999"/>
        <dbReference type="ChEBI" id="CHEBI:43474"/>
        <dbReference type="ChEBI" id="CHEBI:83421"/>
        <dbReference type="EC" id="3.1.3.16"/>
    </reaction>
</comment>
<evidence type="ECO:0000256" key="6">
    <source>
        <dbReference type="RuleBase" id="RU366066"/>
    </source>
</evidence>
<comment type="caution">
    <text evidence="8">The sequence shown here is derived from an EMBL/GenBank/DDBJ whole genome shotgun (WGS) entry which is preliminary data.</text>
</comment>
<evidence type="ECO:0000313" key="9">
    <source>
        <dbReference type="Proteomes" id="UP000265566"/>
    </source>
</evidence>
<evidence type="ECO:0000256" key="2">
    <source>
        <dbReference type="ARBA" id="ARBA00022801"/>
    </source>
</evidence>
<dbReference type="InterPro" id="IPR039189">
    <property type="entry name" value="Fcp1"/>
</dbReference>
<dbReference type="PANTHER" id="PTHR23081:SF36">
    <property type="entry name" value="RNA POLYMERASE II SUBUNIT A C-TERMINAL DOMAIN PHOSPHATASE"/>
    <property type="match status" value="1"/>
</dbReference>
<dbReference type="Pfam" id="PF03031">
    <property type="entry name" value="NIF"/>
    <property type="match status" value="1"/>
</dbReference>
<organism evidence="8 9">
    <name type="scientific">Medicago truncatula</name>
    <name type="common">Barrel medic</name>
    <name type="synonym">Medicago tribuloides</name>
    <dbReference type="NCBI Taxonomy" id="3880"/>
    <lineage>
        <taxon>Eukaryota</taxon>
        <taxon>Viridiplantae</taxon>
        <taxon>Streptophyta</taxon>
        <taxon>Embryophyta</taxon>
        <taxon>Tracheophyta</taxon>
        <taxon>Spermatophyta</taxon>
        <taxon>Magnoliopsida</taxon>
        <taxon>eudicotyledons</taxon>
        <taxon>Gunneridae</taxon>
        <taxon>Pentapetalae</taxon>
        <taxon>rosids</taxon>
        <taxon>fabids</taxon>
        <taxon>Fabales</taxon>
        <taxon>Fabaceae</taxon>
        <taxon>Papilionoideae</taxon>
        <taxon>50 kb inversion clade</taxon>
        <taxon>NPAAA clade</taxon>
        <taxon>Hologalegina</taxon>
        <taxon>IRL clade</taxon>
        <taxon>Trifolieae</taxon>
        <taxon>Medicago</taxon>
    </lineage>
</organism>
<dbReference type="GO" id="GO:0008420">
    <property type="term" value="F:RNA polymerase II CTD heptapeptide repeat phosphatase activity"/>
    <property type="evidence" value="ECO:0007669"/>
    <property type="project" value="UniProtKB-UniRule"/>
</dbReference>
<evidence type="ECO:0000256" key="1">
    <source>
        <dbReference type="ARBA" id="ARBA00004123"/>
    </source>
</evidence>
<evidence type="ECO:0000256" key="3">
    <source>
        <dbReference type="ARBA" id="ARBA00023242"/>
    </source>
</evidence>
<dbReference type="AlphaFoldDB" id="A0A396JD61"/>
<reference evidence="9" key="1">
    <citation type="journal article" date="2018" name="Nat. Plants">
        <title>Whole-genome landscape of Medicago truncatula symbiotic genes.</title>
        <authorList>
            <person name="Pecrix Y."/>
            <person name="Staton S.E."/>
            <person name="Sallet E."/>
            <person name="Lelandais-Briere C."/>
            <person name="Moreau S."/>
            <person name="Carrere S."/>
            <person name="Blein T."/>
            <person name="Jardinaud M.F."/>
            <person name="Latrasse D."/>
            <person name="Zouine M."/>
            <person name="Zahm M."/>
            <person name="Kreplak J."/>
            <person name="Mayjonade B."/>
            <person name="Satge C."/>
            <person name="Perez M."/>
            <person name="Cauet S."/>
            <person name="Marande W."/>
            <person name="Chantry-Darmon C."/>
            <person name="Lopez-Roques C."/>
            <person name="Bouchez O."/>
            <person name="Berard A."/>
            <person name="Debelle F."/>
            <person name="Munos S."/>
            <person name="Bendahmane A."/>
            <person name="Berges H."/>
            <person name="Niebel A."/>
            <person name="Buitink J."/>
            <person name="Frugier F."/>
            <person name="Benhamed M."/>
            <person name="Crespi M."/>
            <person name="Gouzy J."/>
            <person name="Gamas P."/>
        </authorList>
    </citation>
    <scope>NUCLEOTIDE SEQUENCE [LARGE SCALE GENOMIC DNA]</scope>
    <source>
        <strain evidence="9">cv. Jemalong A17</strain>
    </source>
</reference>
<keyword evidence="2 6" id="KW-0378">Hydrolase</keyword>
<dbReference type="Gramene" id="rna10452">
    <property type="protein sequence ID" value="RHN74395.1"/>
    <property type="gene ID" value="gene10452"/>
</dbReference>
<dbReference type="NCBIfam" id="TIGR02250">
    <property type="entry name" value="FCP1_euk"/>
    <property type="match status" value="1"/>
</dbReference>
<proteinExistence type="predicted"/>
<dbReference type="Proteomes" id="UP000265566">
    <property type="component" value="Chromosome 2"/>
</dbReference>
<evidence type="ECO:0000313" key="8">
    <source>
        <dbReference type="EMBL" id="RHN74395.1"/>
    </source>
</evidence>
<dbReference type="EC" id="3.1.3.16" evidence="6"/>
<dbReference type="EMBL" id="PSQE01000002">
    <property type="protein sequence ID" value="RHN74395.1"/>
    <property type="molecule type" value="Genomic_DNA"/>
</dbReference>
<dbReference type="CDD" id="cd07521">
    <property type="entry name" value="HAD_FCP1-like"/>
    <property type="match status" value="1"/>
</dbReference>
<sequence>MHPGSFGGICIHCGQKVDGESGVSFGYIRKGLKLDDKEISRVRGIDVKNLLNRRKLCLVLDLDHTLLNTTSLHRLSPEEMHLKTHTDSLEDISKGSLFMLAHMQVMTKLRPFVRTFLKQASEMFEMYIYTMGDRQYSLEMARLLDPQEEYFKDKVISREDGTQKNVKDLDLVLGTENSILILDDKEEVSALLVSDLFLRNCLIRIVGDSKFTRMC</sequence>
<dbReference type="GO" id="GO:0005634">
    <property type="term" value="C:nucleus"/>
    <property type="evidence" value="ECO:0007669"/>
    <property type="project" value="UniProtKB-SubCell"/>
</dbReference>
<evidence type="ECO:0000259" key="7">
    <source>
        <dbReference type="PROSITE" id="PS50969"/>
    </source>
</evidence>
<feature type="domain" description="FCP1 homology" evidence="7">
    <location>
        <begin position="51"/>
        <end position="215"/>
    </location>
</feature>
<dbReference type="InterPro" id="IPR036412">
    <property type="entry name" value="HAD-like_sf"/>
</dbReference>
<dbReference type="PANTHER" id="PTHR23081">
    <property type="entry name" value="RNA POLYMERASE II CTD PHOSPHATASE"/>
    <property type="match status" value="1"/>
</dbReference>
<dbReference type="InterPro" id="IPR004274">
    <property type="entry name" value="FCP1_dom"/>
</dbReference>
<comment type="subcellular location">
    <subcellularLocation>
        <location evidence="1 6">Nucleus</location>
    </subcellularLocation>
</comment>
<dbReference type="SMART" id="SM00577">
    <property type="entry name" value="CPDc"/>
    <property type="match status" value="1"/>
</dbReference>
<dbReference type="Gene3D" id="3.40.50.1000">
    <property type="entry name" value="HAD superfamily/HAD-like"/>
    <property type="match status" value="1"/>
</dbReference>
<gene>
    <name evidence="8" type="ORF">MtrunA17_Chr2g0309841</name>
</gene>
<dbReference type="PROSITE" id="PS50969">
    <property type="entry name" value="FCP1"/>
    <property type="match status" value="1"/>
</dbReference>
<dbReference type="InterPro" id="IPR023214">
    <property type="entry name" value="HAD_sf"/>
</dbReference>
<evidence type="ECO:0000256" key="4">
    <source>
        <dbReference type="ARBA" id="ARBA00047761"/>
    </source>
</evidence>
<dbReference type="SUPFAM" id="SSF56784">
    <property type="entry name" value="HAD-like"/>
    <property type="match status" value="1"/>
</dbReference>
<name>A0A396JD61_MEDTR</name>
<keyword evidence="3 6" id="KW-0539">Nucleus</keyword>
<protein>
    <recommendedName>
        <fullName evidence="6">RNA polymerase II C-terminal domain phosphatase-like</fullName>
        <ecNumber evidence="6">3.1.3.16</ecNumber>
    </recommendedName>
</protein>
<evidence type="ECO:0000256" key="5">
    <source>
        <dbReference type="ARBA" id="ARBA00048336"/>
    </source>
</evidence>